<sequence>MATTLLDECHPDDKFRVERKEWKEGSDIRQEGRHPSNRMTFGKVGAADVANHTKRMERRNIMPRDSKA</sequence>
<evidence type="ECO:0000313" key="2">
    <source>
        <dbReference type="EMBL" id="PRP80783.1"/>
    </source>
</evidence>
<feature type="compositionally biased region" description="Basic and acidic residues" evidence="1">
    <location>
        <begin position="17"/>
        <end position="34"/>
    </location>
</feature>
<dbReference type="EMBL" id="MDYQ01000138">
    <property type="protein sequence ID" value="PRP80783.1"/>
    <property type="molecule type" value="Genomic_DNA"/>
</dbReference>
<feature type="compositionally biased region" description="Basic and acidic residues" evidence="1">
    <location>
        <begin position="58"/>
        <end position="68"/>
    </location>
</feature>
<organism evidence="2 3">
    <name type="scientific">Planoprotostelium fungivorum</name>
    <dbReference type="NCBI Taxonomy" id="1890364"/>
    <lineage>
        <taxon>Eukaryota</taxon>
        <taxon>Amoebozoa</taxon>
        <taxon>Evosea</taxon>
        <taxon>Variosea</taxon>
        <taxon>Cavosteliida</taxon>
        <taxon>Cavosteliaceae</taxon>
        <taxon>Planoprotostelium</taxon>
    </lineage>
</organism>
<evidence type="ECO:0000256" key="1">
    <source>
        <dbReference type="SAM" id="MobiDB-lite"/>
    </source>
</evidence>
<evidence type="ECO:0000313" key="3">
    <source>
        <dbReference type="Proteomes" id="UP000241769"/>
    </source>
</evidence>
<reference evidence="2 3" key="1">
    <citation type="journal article" date="2018" name="Genome Biol. Evol.">
        <title>Multiple Roots of Fruiting Body Formation in Amoebozoa.</title>
        <authorList>
            <person name="Hillmann F."/>
            <person name="Forbes G."/>
            <person name="Novohradska S."/>
            <person name="Ferling I."/>
            <person name="Riege K."/>
            <person name="Groth M."/>
            <person name="Westermann M."/>
            <person name="Marz M."/>
            <person name="Spaller T."/>
            <person name="Winckler T."/>
            <person name="Schaap P."/>
            <person name="Glockner G."/>
        </authorList>
    </citation>
    <scope>NUCLEOTIDE SEQUENCE [LARGE SCALE GENOMIC DNA]</scope>
    <source>
        <strain evidence="2 3">Jena</strain>
    </source>
</reference>
<feature type="region of interest" description="Disordered" evidence="1">
    <location>
        <begin position="17"/>
        <end position="68"/>
    </location>
</feature>
<comment type="caution">
    <text evidence="2">The sequence shown here is derived from an EMBL/GenBank/DDBJ whole genome shotgun (WGS) entry which is preliminary data.</text>
</comment>
<dbReference type="Proteomes" id="UP000241769">
    <property type="component" value="Unassembled WGS sequence"/>
</dbReference>
<keyword evidence="3" id="KW-1185">Reference proteome</keyword>
<accession>A0A2P6NA04</accession>
<name>A0A2P6NA04_9EUKA</name>
<proteinExistence type="predicted"/>
<dbReference type="AlphaFoldDB" id="A0A2P6NA04"/>
<dbReference type="InParanoid" id="A0A2P6NA04"/>
<protein>
    <submittedName>
        <fullName evidence="2">Uncharacterized protein</fullName>
    </submittedName>
</protein>
<gene>
    <name evidence="2" type="ORF">PROFUN_11523</name>
</gene>